<feature type="transmembrane region" description="Helical" evidence="2">
    <location>
        <begin position="71"/>
        <end position="93"/>
    </location>
</feature>
<comment type="caution">
    <text evidence="3">The sequence shown here is derived from an EMBL/GenBank/DDBJ whole genome shotgun (WGS) entry which is preliminary data.</text>
</comment>
<dbReference type="OrthoDB" id="3928876at2759"/>
<dbReference type="RefSeq" id="XP_040720943.1">
    <property type="nucleotide sequence ID" value="XM_040854909.1"/>
</dbReference>
<keyword evidence="2" id="KW-1133">Transmembrane helix</keyword>
<keyword evidence="2" id="KW-0472">Membrane</keyword>
<accession>A0A1Y2EID9</accession>
<proteinExistence type="predicted"/>
<sequence>MSKPESQAKGVIAFGQQQIDRVIAPSTRQKAYSATADFATEKPVVFAFLASQVLFSFVPLLLFTCFALSTVVFALVSAVIFSLFWIGVAMLVLVPTLFVTFSVGVLVWLWVVATLLVGRWVYNMIPVNARGDDMAVQLPNGKQTIYQDEDQVNGHGHESDHGDVKSETTEIKE</sequence>
<organism evidence="3 4">
    <name type="scientific">Pseudomassariella vexata</name>
    <dbReference type="NCBI Taxonomy" id="1141098"/>
    <lineage>
        <taxon>Eukaryota</taxon>
        <taxon>Fungi</taxon>
        <taxon>Dikarya</taxon>
        <taxon>Ascomycota</taxon>
        <taxon>Pezizomycotina</taxon>
        <taxon>Sordariomycetes</taxon>
        <taxon>Xylariomycetidae</taxon>
        <taxon>Amphisphaeriales</taxon>
        <taxon>Pseudomassariaceae</taxon>
        <taxon>Pseudomassariella</taxon>
    </lineage>
</organism>
<evidence type="ECO:0000256" key="1">
    <source>
        <dbReference type="SAM" id="MobiDB-lite"/>
    </source>
</evidence>
<keyword evidence="4" id="KW-1185">Reference proteome</keyword>
<feature type="transmembrane region" description="Helical" evidence="2">
    <location>
        <begin position="44"/>
        <end position="64"/>
    </location>
</feature>
<feature type="transmembrane region" description="Helical" evidence="2">
    <location>
        <begin position="99"/>
        <end position="122"/>
    </location>
</feature>
<reference evidence="3 4" key="1">
    <citation type="submission" date="2016-07" db="EMBL/GenBank/DDBJ databases">
        <title>Pervasive Adenine N6-methylation of Active Genes in Fungi.</title>
        <authorList>
            <consortium name="DOE Joint Genome Institute"/>
            <person name="Mondo S.J."/>
            <person name="Dannebaum R.O."/>
            <person name="Kuo R.C."/>
            <person name="Labutti K."/>
            <person name="Haridas S."/>
            <person name="Kuo A."/>
            <person name="Salamov A."/>
            <person name="Ahrendt S.R."/>
            <person name="Lipzen A."/>
            <person name="Sullivan W."/>
            <person name="Andreopoulos W.B."/>
            <person name="Clum A."/>
            <person name="Lindquist E."/>
            <person name="Daum C."/>
            <person name="Ramamoorthy G.K."/>
            <person name="Gryganskyi A."/>
            <person name="Culley D."/>
            <person name="Magnuson J.K."/>
            <person name="James T.Y."/>
            <person name="O'Malley M.A."/>
            <person name="Stajich J.E."/>
            <person name="Spatafora J.W."/>
            <person name="Visel A."/>
            <person name="Grigoriev I.V."/>
        </authorList>
    </citation>
    <scope>NUCLEOTIDE SEQUENCE [LARGE SCALE GENOMIC DNA]</scope>
    <source>
        <strain evidence="3 4">CBS 129021</strain>
    </source>
</reference>
<keyword evidence="2" id="KW-0812">Transmembrane</keyword>
<dbReference type="GeneID" id="63771121"/>
<feature type="region of interest" description="Disordered" evidence="1">
    <location>
        <begin position="149"/>
        <end position="173"/>
    </location>
</feature>
<protein>
    <submittedName>
        <fullName evidence="3">Uncharacterized protein</fullName>
    </submittedName>
</protein>
<dbReference type="STRING" id="1141098.A0A1Y2EID9"/>
<name>A0A1Y2EID9_9PEZI</name>
<evidence type="ECO:0000313" key="3">
    <source>
        <dbReference type="EMBL" id="ORY71351.1"/>
    </source>
</evidence>
<evidence type="ECO:0000256" key="2">
    <source>
        <dbReference type="SAM" id="Phobius"/>
    </source>
</evidence>
<dbReference type="EMBL" id="MCFJ01000001">
    <property type="protein sequence ID" value="ORY71351.1"/>
    <property type="molecule type" value="Genomic_DNA"/>
</dbReference>
<gene>
    <name evidence="3" type="ORF">BCR38DRAFT_329834</name>
</gene>
<feature type="compositionally biased region" description="Basic and acidic residues" evidence="1">
    <location>
        <begin position="155"/>
        <end position="173"/>
    </location>
</feature>
<dbReference type="AlphaFoldDB" id="A0A1Y2EID9"/>
<evidence type="ECO:0000313" key="4">
    <source>
        <dbReference type="Proteomes" id="UP000193689"/>
    </source>
</evidence>
<dbReference type="Pfam" id="PF16015">
    <property type="entry name" value="Promethin"/>
    <property type="match status" value="1"/>
</dbReference>
<dbReference type="InParanoid" id="A0A1Y2EID9"/>
<dbReference type="Proteomes" id="UP000193689">
    <property type="component" value="Unassembled WGS sequence"/>
</dbReference>